<evidence type="ECO:0000313" key="1">
    <source>
        <dbReference type="EMBL" id="SLM87680.1"/>
    </source>
</evidence>
<evidence type="ECO:0000313" key="2">
    <source>
        <dbReference type="Proteomes" id="UP000195981"/>
    </source>
</evidence>
<dbReference type="AlphaFoldDB" id="A0A1X6WSN0"/>
<organism evidence="1 2">
    <name type="scientific">Brachybacterium nesterenkovii</name>
    <dbReference type="NCBI Taxonomy" id="47847"/>
    <lineage>
        <taxon>Bacteria</taxon>
        <taxon>Bacillati</taxon>
        <taxon>Actinomycetota</taxon>
        <taxon>Actinomycetes</taxon>
        <taxon>Micrococcales</taxon>
        <taxon>Dermabacteraceae</taxon>
        <taxon>Brachybacterium</taxon>
    </lineage>
</organism>
<proteinExistence type="predicted"/>
<name>A0A1X6WSN0_9MICO</name>
<accession>A0A1X6WSN0</accession>
<keyword evidence="2" id="KW-1185">Reference proteome</keyword>
<sequence length="52" mass="5714">MGGLHASLRLLRSCRGSRARAHPRGYREVPWMAHRAGGRHRIRSGRPPGGSA</sequence>
<dbReference type="EMBL" id="FWFG01000001">
    <property type="protein sequence ID" value="SLM87680.1"/>
    <property type="molecule type" value="Genomic_DNA"/>
</dbReference>
<gene>
    <name evidence="1" type="ORF">FM110_00080</name>
</gene>
<protein>
    <submittedName>
        <fullName evidence="1">Uncharacterized protein</fullName>
    </submittedName>
</protein>
<dbReference type="Proteomes" id="UP000195981">
    <property type="component" value="Unassembled WGS sequence"/>
</dbReference>
<reference evidence="1 2" key="1">
    <citation type="submission" date="2017-02" db="EMBL/GenBank/DDBJ databases">
        <authorList>
            <person name="Peterson S.W."/>
        </authorList>
    </citation>
    <scope>NUCLEOTIDE SEQUENCE [LARGE SCALE GENOMIC DNA]</scope>
    <source>
        <strain evidence="1 2">CIP104813</strain>
    </source>
</reference>